<sequence>MTYHSTHAVFIPTRACISKCFIYLNLSCTPKVNFNSEQDAAFGVAFARDLGPESAWWSYVGRIDAPALIGWNFQLSANKTKNDLVPVRVKLPVEAASQPTQSNVPGYTTLQQEGNLSSTLYALADNLHSMEKQARVVDSNGL</sequence>
<name>A0A0W0F422_MONRR</name>
<reference evidence="1 2" key="1">
    <citation type="submission" date="2015-12" db="EMBL/GenBank/DDBJ databases">
        <title>Draft genome sequence of Moniliophthora roreri, the causal agent of frosty pod rot of cacao.</title>
        <authorList>
            <person name="Aime M.C."/>
            <person name="Diaz-Valderrama J.R."/>
            <person name="Kijpornyongpan T."/>
            <person name="Phillips-Mora W."/>
        </authorList>
    </citation>
    <scope>NUCLEOTIDE SEQUENCE [LARGE SCALE GENOMIC DNA]</scope>
    <source>
        <strain evidence="1 2">MCA 2952</strain>
    </source>
</reference>
<dbReference type="AlphaFoldDB" id="A0A0W0F422"/>
<protein>
    <submittedName>
        <fullName evidence="1">Uncharacterized protein</fullName>
    </submittedName>
</protein>
<evidence type="ECO:0000313" key="1">
    <source>
        <dbReference type="EMBL" id="KTB31071.1"/>
    </source>
</evidence>
<dbReference type="Proteomes" id="UP000054988">
    <property type="component" value="Unassembled WGS sequence"/>
</dbReference>
<dbReference type="EMBL" id="LATX01002352">
    <property type="protein sequence ID" value="KTB31071.1"/>
    <property type="molecule type" value="Genomic_DNA"/>
</dbReference>
<organism evidence="1 2">
    <name type="scientific">Moniliophthora roreri</name>
    <name type="common">Frosty pod rot fungus</name>
    <name type="synonym">Monilia roreri</name>
    <dbReference type="NCBI Taxonomy" id="221103"/>
    <lineage>
        <taxon>Eukaryota</taxon>
        <taxon>Fungi</taxon>
        <taxon>Dikarya</taxon>
        <taxon>Basidiomycota</taxon>
        <taxon>Agaricomycotina</taxon>
        <taxon>Agaricomycetes</taxon>
        <taxon>Agaricomycetidae</taxon>
        <taxon>Agaricales</taxon>
        <taxon>Marasmiineae</taxon>
        <taxon>Marasmiaceae</taxon>
        <taxon>Moniliophthora</taxon>
    </lineage>
</organism>
<comment type="caution">
    <text evidence="1">The sequence shown here is derived from an EMBL/GenBank/DDBJ whole genome shotgun (WGS) entry which is preliminary data.</text>
</comment>
<accession>A0A0W0F422</accession>
<evidence type="ECO:0000313" key="2">
    <source>
        <dbReference type="Proteomes" id="UP000054988"/>
    </source>
</evidence>
<gene>
    <name evidence="1" type="ORF">WG66_16349</name>
</gene>
<proteinExistence type="predicted"/>